<reference evidence="18" key="1">
    <citation type="submission" date="2015-04" db="EMBL/GenBank/DDBJ databases">
        <title>The genome sequence of the plant pathogenic Rhizarian Plasmodiophora brassicae reveals insights in its biotrophic life cycle and the origin of chitin synthesis.</title>
        <authorList>
            <person name="Schwelm A."/>
            <person name="Fogelqvist J."/>
            <person name="Knaust A."/>
            <person name="Julke S."/>
            <person name="Lilja T."/>
            <person name="Dhandapani V."/>
            <person name="Bonilla-Rosso G."/>
            <person name="Karlsson M."/>
            <person name="Shevchenko A."/>
            <person name="Choi S.R."/>
            <person name="Kim H.G."/>
            <person name="Park J.Y."/>
            <person name="Lim Y.P."/>
            <person name="Ludwig-Muller J."/>
            <person name="Dixelius C."/>
        </authorList>
    </citation>
    <scope>NUCLEOTIDE SEQUENCE</scope>
    <source>
        <tissue evidence="18">Potato root galls</tissue>
    </source>
</reference>
<dbReference type="InterPro" id="IPR000605">
    <property type="entry name" value="Helicase_SF3_ssDNA/RNA_vir"/>
</dbReference>
<proteinExistence type="inferred from homology"/>
<keyword evidence="11" id="KW-0190">Covalent protein-DNA linkage</keyword>
<keyword evidence="6" id="KW-0540">Nuclease</keyword>
<evidence type="ECO:0000256" key="11">
    <source>
        <dbReference type="ARBA" id="ARBA00023124"/>
    </source>
</evidence>
<evidence type="ECO:0000256" key="13">
    <source>
        <dbReference type="ARBA" id="ARBA00023268"/>
    </source>
</evidence>
<keyword evidence="10" id="KW-0378">Hydrolase</keyword>
<evidence type="ECO:0000256" key="4">
    <source>
        <dbReference type="ARBA" id="ARBA00022695"/>
    </source>
</evidence>
<evidence type="ECO:0000256" key="5">
    <source>
        <dbReference type="ARBA" id="ARBA00022705"/>
    </source>
</evidence>
<dbReference type="GO" id="GO:0003724">
    <property type="term" value="F:RNA helicase activity"/>
    <property type="evidence" value="ECO:0007669"/>
    <property type="project" value="InterPro"/>
</dbReference>
<keyword evidence="7" id="KW-0479">Metal-binding</keyword>
<evidence type="ECO:0000256" key="8">
    <source>
        <dbReference type="ARBA" id="ARBA00022741"/>
    </source>
</evidence>
<keyword evidence="9" id="KW-0255">Endonuclease</keyword>
<evidence type="ECO:0000313" key="18">
    <source>
        <dbReference type="EMBL" id="CRZ11143.1"/>
    </source>
</evidence>
<dbReference type="PROSITE" id="PS52020">
    <property type="entry name" value="CRESS_DNA_REP"/>
    <property type="match status" value="1"/>
</dbReference>
<dbReference type="Gene3D" id="3.40.1310.20">
    <property type="match status" value="1"/>
</dbReference>
<accession>A0A0H5RAQ3</accession>
<dbReference type="InterPro" id="IPR049912">
    <property type="entry name" value="CRESS_DNA_REP"/>
</dbReference>
<feature type="non-terminal residue" evidence="18">
    <location>
        <position position="1"/>
    </location>
</feature>
<sequence>VLVDRALSVESPANLRRGNCGRRQPGGPPRAADGNVKSRGWVLTVHLGTETTFDGAEVKFRQSSASYYIFRREVGSRTERPHLQAYMYFKNQKTKQGLIGDFWPYLLTVAPAKGDAAQSFIYCSKGKDFEEFGVPPVSSKQKGGMERERWKNYRAMAFQGRAEEIDASFYVRYQSAINSIEKRGACLRQLNSLDALRNIWIGGPTGVGKSETWFRFFGSENVFEKDCTKWWDGYADEKVVVFSEWQPANIIALISMVENVADARPVLVQFKGGYRKIRPLHVIVSSNFTMHECFNDHRNGDQFLLSLRRRFQEINLFKCYSPADCACRVHALEAMPWRKTERIIKEYVKDWPYFIQRHLQEAPDAELVSNASVQDNLVHRQPCLV</sequence>
<name>A0A0H5RAQ3_9EUKA</name>
<evidence type="ECO:0000256" key="6">
    <source>
        <dbReference type="ARBA" id="ARBA00022722"/>
    </source>
</evidence>
<keyword evidence="8" id="KW-0547">Nucleotide-binding</keyword>
<dbReference type="EMBL" id="HACM01010701">
    <property type="protein sequence ID" value="CRZ11143.1"/>
    <property type="molecule type" value="Transcribed_RNA"/>
</dbReference>
<evidence type="ECO:0000256" key="3">
    <source>
        <dbReference type="ARBA" id="ARBA00022679"/>
    </source>
</evidence>
<evidence type="ECO:0000256" key="14">
    <source>
        <dbReference type="ARBA" id="ARBA00030754"/>
    </source>
</evidence>
<dbReference type="GO" id="GO:0046872">
    <property type="term" value="F:metal ion binding"/>
    <property type="evidence" value="ECO:0007669"/>
    <property type="project" value="UniProtKB-KW"/>
</dbReference>
<keyword evidence="13" id="KW-0511">Multifunctional enzyme</keyword>
<dbReference type="GO" id="GO:0003677">
    <property type="term" value="F:DNA binding"/>
    <property type="evidence" value="ECO:0007669"/>
    <property type="project" value="UniProtKB-KW"/>
</dbReference>
<dbReference type="SUPFAM" id="SSF52540">
    <property type="entry name" value="P-loop containing nucleoside triphosphate hydrolases"/>
    <property type="match status" value="1"/>
</dbReference>
<comment type="similarity">
    <text evidence="2">Belongs to the nanoviruses/circoviruses replication-associated protein family.</text>
</comment>
<dbReference type="GO" id="GO:0003723">
    <property type="term" value="F:RNA binding"/>
    <property type="evidence" value="ECO:0007669"/>
    <property type="project" value="InterPro"/>
</dbReference>
<evidence type="ECO:0000256" key="10">
    <source>
        <dbReference type="ARBA" id="ARBA00022801"/>
    </source>
</evidence>
<evidence type="ECO:0000256" key="2">
    <source>
        <dbReference type="ARBA" id="ARBA00008545"/>
    </source>
</evidence>
<dbReference type="GO" id="GO:0016779">
    <property type="term" value="F:nucleotidyltransferase activity"/>
    <property type="evidence" value="ECO:0007669"/>
    <property type="project" value="UniProtKB-KW"/>
</dbReference>
<evidence type="ECO:0000256" key="16">
    <source>
        <dbReference type="SAM" id="MobiDB-lite"/>
    </source>
</evidence>
<protein>
    <recommendedName>
        <fullName evidence="14">ATP-dependent helicase Rep</fullName>
    </recommendedName>
    <alternativeName>
        <fullName evidence="15">RepP</fullName>
    </alternativeName>
</protein>
<keyword evidence="4" id="KW-0548">Nucleotidyltransferase</keyword>
<evidence type="ECO:0000256" key="12">
    <source>
        <dbReference type="ARBA" id="ARBA00023125"/>
    </source>
</evidence>
<feature type="domain" description="CRESS-DNA virus Rep endonuclease" evidence="17">
    <location>
        <begin position="35"/>
        <end position="135"/>
    </location>
</feature>
<dbReference type="AlphaFoldDB" id="A0A0H5RAQ3"/>
<organism evidence="18">
    <name type="scientific">Spongospora subterranea</name>
    <dbReference type="NCBI Taxonomy" id="70186"/>
    <lineage>
        <taxon>Eukaryota</taxon>
        <taxon>Sar</taxon>
        <taxon>Rhizaria</taxon>
        <taxon>Endomyxa</taxon>
        <taxon>Phytomyxea</taxon>
        <taxon>Plasmodiophorida</taxon>
        <taxon>Plasmodiophoridae</taxon>
        <taxon>Spongospora</taxon>
    </lineage>
</organism>
<evidence type="ECO:0000256" key="15">
    <source>
        <dbReference type="ARBA" id="ARBA00032243"/>
    </source>
</evidence>
<dbReference type="GO" id="GO:0016787">
    <property type="term" value="F:hydrolase activity"/>
    <property type="evidence" value="ECO:0007669"/>
    <property type="project" value="UniProtKB-KW"/>
</dbReference>
<dbReference type="GO" id="GO:0006260">
    <property type="term" value="P:DNA replication"/>
    <property type="evidence" value="ECO:0007669"/>
    <property type="project" value="UniProtKB-KW"/>
</dbReference>
<evidence type="ECO:0000259" key="17">
    <source>
        <dbReference type="PROSITE" id="PS52020"/>
    </source>
</evidence>
<comment type="cofactor">
    <cofactor evidence="1">
        <name>Mn(2+)</name>
        <dbReference type="ChEBI" id="CHEBI:29035"/>
    </cofactor>
</comment>
<keyword evidence="12" id="KW-0238">DNA-binding</keyword>
<keyword evidence="3" id="KW-0808">Transferase</keyword>
<dbReference type="Pfam" id="PF00910">
    <property type="entry name" value="RNA_helicase"/>
    <property type="match status" value="1"/>
</dbReference>
<dbReference type="GO" id="GO:0004519">
    <property type="term" value="F:endonuclease activity"/>
    <property type="evidence" value="ECO:0007669"/>
    <property type="project" value="UniProtKB-KW"/>
</dbReference>
<evidence type="ECO:0000256" key="7">
    <source>
        <dbReference type="ARBA" id="ARBA00022723"/>
    </source>
</evidence>
<dbReference type="InterPro" id="IPR027417">
    <property type="entry name" value="P-loop_NTPase"/>
</dbReference>
<feature type="region of interest" description="Disordered" evidence="16">
    <location>
        <begin position="15"/>
        <end position="35"/>
    </location>
</feature>
<evidence type="ECO:0000256" key="9">
    <source>
        <dbReference type="ARBA" id="ARBA00022759"/>
    </source>
</evidence>
<dbReference type="GO" id="GO:0000166">
    <property type="term" value="F:nucleotide binding"/>
    <property type="evidence" value="ECO:0007669"/>
    <property type="project" value="UniProtKB-KW"/>
</dbReference>
<evidence type="ECO:0000256" key="1">
    <source>
        <dbReference type="ARBA" id="ARBA00001936"/>
    </source>
</evidence>
<keyword evidence="5" id="KW-0235">DNA replication</keyword>